<keyword evidence="1" id="KW-0472">Membrane</keyword>
<dbReference type="OrthoDB" id="3799044at2759"/>
<keyword evidence="1" id="KW-1133">Transmembrane helix</keyword>
<dbReference type="Proteomes" id="UP000813461">
    <property type="component" value="Unassembled WGS sequence"/>
</dbReference>
<dbReference type="EMBL" id="JAGMVJ010000012">
    <property type="protein sequence ID" value="KAH7084086.1"/>
    <property type="molecule type" value="Genomic_DNA"/>
</dbReference>
<evidence type="ECO:0000256" key="1">
    <source>
        <dbReference type="SAM" id="Phobius"/>
    </source>
</evidence>
<feature type="transmembrane region" description="Helical" evidence="1">
    <location>
        <begin position="119"/>
        <end position="140"/>
    </location>
</feature>
<proteinExistence type="predicted"/>
<evidence type="ECO:0000313" key="2">
    <source>
        <dbReference type="EMBL" id="KAH7084086.1"/>
    </source>
</evidence>
<keyword evidence="3" id="KW-1185">Reference proteome</keyword>
<reference evidence="2" key="1">
    <citation type="journal article" date="2021" name="Nat. Commun.">
        <title>Genetic determinants of endophytism in the Arabidopsis root mycobiome.</title>
        <authorList>
            <person name="Mesny F."/>
            <person name="Miyauchi S."/>
            <person name="Thiergart T."/>
            <person name="Pickel B."/>
            <person name="Atanasova L."/>
            <person name="Karlsson M."/>
            <person name="Huettel B."/>
            <person name="Barry K.W."/>
            <person name="Haridas S."/>
            <person name="Chen C."/>
            <person name="Bauer D."/>
            <person name="Andreopoulos W."/>
            <person name="Pangilinan J."/>
            <person name="LaButti K."/>
            <person name="Riley R."/>
            <person name="Lipzen A."/>
            <person name="Clum A."/>
            <person name="Drula E."/>
            <person name="Henrissat B."/>
            <person name="Kohler A."/>
            <person name="Grigoriev I.V."/>
            <person name="Martin F.M."/>
            <person name="Hacquard S."/>
        </authorList>
    </citation>
    <scope>NUCLEOTIDE SEQUENCE</scope>
    <source>
        <strain evidence="2">MPI-SDFR-AT-0120</strain>
    </source>
</reference>
<comment type="caution">
    <text evidence="2">The sequence shown here is derived from an EMBL/GenBank/DDBJ whole genome shotgun (WGS) entry which is preliminary data.</text>
</comment>
<keyword evidence="1" id="KW-0812">Transmembrane</keyword>
<gene>
    <name evidence="2" type="ORF">FB567DRAFT_593570</name>
</gene>
<organism evidence="2 3">
    <name type="scientific">Paraphoma chrysanthemicola</name>
    <dbReference type="NCBI Taxonomy" id="798071"/>
    <lineage>
        <taxon>Eukaryota</taxon>
        <taxon>Fungi</taxon>
        <taxon>Dikarya</taxon>
        <taxon>Ascomycota</taxon>
        <taxon>Pezizomycotina</taxon>
        <taxon>Dothideomycetes</taxon>
        <taxon>Pleosporomycetidae</taxon>
        <taxon>Pleosporales</taxon>
        <taxon>Pleosporineae</taxon>
        <taxon>Phaeosphaeriaceae</taxon>
        <taxon>Paraphoma</taxon>
    </lineage>
</organism>
<feature type="transmembrane region" description="Helical" evidence="1">
    <location>
        <begin position="95"/>
        <end position="113"/>
    </location>
</feature>
<sequence>MANVYNVEDNVQTPLLGRDLDSKTPLRNHHSAWIRMPTRLIIKIEVTVSSLGVAIWQIAIEDTVTPLGVALWQVAKAGPQFIWRGMQFIWRQKQLLPLLTVIIAVIVVGFLLITQASRGSLNVLLLMLFGWGMILFAIVARLPRQPS</sequence>
<accession>A0A8K0R1D9</accession>
<name>A0A8K0R1D9_9PLEO</name>
<protein>
    <submittedName>
        <fullName evidence="2">Uncharacterized protein</fullName>
    </submittedName>
</protein>
<dbReference type="AlphaFoldDB" id="A0A8K0R1D9"/>
<evidence type="ECO:0000313" key="3">
    <source>
        <dbReference type="Proteomes" id="UP000813461"/>
    </source>
</evidence>